<sequence>MTKETCWTSIPLAQTSVEIKTRDFPERKSVITVSLSSCFMSPCIETTVKFEDLIFSVSQSTFFLVLQKITACVIVSESYKSHNVSNFHSSFSTEMKYCLIPSKVNSSLLTKILTGSVVNFPVTSNTSLGKVALTTTAWHPFGNSLLRLLIISRTLPGVPLTTWTPLANVLTSLLTLVPPIQACD</sequence>
<comment type="caution">
    <text evidence="1">The sequence shown here is derived from an EMBL/GenBank/DDBJ whole genome shotgun (WGS) entry which is preliminary data.</text>
</comment>
<proteinExistence type="predicted"/>
<dbReference type="OrthoDB" id="10408114at2759"/>
<dbReference type="EMBL" id="JAEUBG010005348">
    <property type="protein sequence ID" value="KAH3675816.1"/>
    <property type="molecule type" value="Genomic_DNA"/>
</dbReference>
<protein>
    <submittedName>
        <fullName evidence="1">Uncharacterized protein</fullName>
    </submittedName>
</protein>
<evidence type="ECO:0000313" key="1">
    <source>
        <dbReference type="EMBL" id="KAH3675816.1"/>
    </source>
</evidence>
<gene>
    <name evidence="1" type="ORF">WICPIJ_009269</name>
</gene>
<name>A0A9P8TEV8_WICPI</name>
<dbReference type="AlphaFoldDB" id="A0A9P8TEV8"/>
<accession>A0A9P8TEV8</accession>
<keyword evidence="2" id="KW-1185">Reference proteome</keyword>
<organism evidence="1 2">
    <name type="scientific">Wickerhamomyces pijperi</name>
    <name type="common">Yeast</name>
    <name type="synonym">Pichia pijperi</name>
    <dbReference type="NCBI Taxonomy" id="599730"/>
    <lineage>
        <taxon>Eukaryota</taxon>
        <taxon>Fungi</taxon>
        <taxon>Dikarya</taxon>
        <taxon>Ascomycota</taxon>
        <taxon>Saccharomycotina</taxon>
        <taxon>Saccharomycetes</taxon>
        <taxon>Phaffomycetales</taxon>
        <taxon>Wickerhamomycetaceae</taxon>
        <taxon>Wickerhamomyces</taxon>
    </lineage>
</organism>
<dbReference type="Proteomes" id="UP000774326">
    <property type="component" value="Unassembled WGS sequence"/>
</dbReference>
<evidence type="ECO:0000313" key="2">
    <source>
        <dbReference type="Proteomes" id="UP000774326"/>
    </source>
</evidence>
<reference evidence="1" key="1">
    <citation type="journal article" date="2021" name="Open Biol.">
        <title>Shared evolutionary footprints suggest mitochondrial oxidative damage underlies multiple complex I losses in fungi.</title>
        <authorList>
            <person name="Schikora-Tamarit M.A."/>
            <person name="Marcet-Houben M."/>
            <person name="Nosek J."/>
            <person name="Gabaldon T."/>
        </authorList>
    </citation>
    <scope>NUCLEOTIDE SEQUENCE</scope>
    <source>
        <strain evidence="1">CBS2887</strain>
    </source>
</reference>
<reference evidence="1" key="2">
    <citation type="submission" date="2021-01" db="EMBL/GenBank/DDBJ databases">
        <authorList>
            <person name="Schikora-Tamarit M.A."/>
        </authorList>
    </citation>
    <scope>NUCLEOTIDE SEQUENCE</scope>
    <source>
        <strain evidence="1">CBS2887</strain>
    </source>
</reference>